<feature type="domain" description="Myb-like" evidence="8">
    <location>
        <begin position="65"/>
        <end position="108"/>
    </location>
</feature>
<dbReference type="Gene3D" id="1.10.10.60">
    <property type="entry name" value="Homeodomain-like"/>
    <property type="match status" value="2"/>
</dbReference>
<evidence type="ECO:0000256" key="4">
    <source>
        <dbReference type="ARBA" id="ARBA00023125"/>
    </source>
</evidence>
<evidence type="ECO:0000256" key="3">
    <source>
        <dbReference type="ARBA" id="ARBA00023015"/>
    </source>
</evidence>
<dbReference type="FunFam" id="1.10.10.60:FF:000351">
    <property type="entry name" value="Transcription factor GAMYB"/>
    <property type="match status" value="1"/>
</dbReference>
<dbReference type="GO" id="GO:0005634">
    <property type="term" value="C:nucleus"/>
    <property type="evidence" value="ECO:0007669"/>
    <property type="project" value="UniProtKB-SubCell"/>
</dbReference>
<evidence type="ECO:0000256" key="5">
    <source>
        <dbReference type="ARBA" id="ARBA00023163"/>
    </source>
</evidence>
<dbReference type="SUPFAM" id="SSF46689">
    <property type="entry name" value="Homeodomain-like"/>
    <property type="match status" value="1"/>
</dbReference>
<evidence type="ECO:0000256" key="1">
    <source>
        <dbReference type="ARBA" id="ARBA00004123"/>
    </source>
</evidence>
<proteinExistence type="predicted"/>
<dbReference type="EMBL" id="BAABME010030240">
    <property type="protein sequence ID" value="GAA0140390.1"/>
    <property type="molecule type" value="Genomic_DNA"/>
</dbReference>
<dbReference type="AlphaFoldDB" id="A0AAV3NQS2"/>
<name>A0AAV3NQS2_LITER</name>
<evidence type="ECO:0000313" key="11">
    <source>
        <dbReference type="Proteomes" id="UP001454036"/>
    </source>
</evidence>
<keyword evidence="4 10" id="KW-0238">DNA-binding</keyword>
<evidence type="ECO:0000259" key="9">
    <source>
        <dbReference type="PROSITE" id="PS51294"/>
    </source>
</evidence>
<keyword evidence="5" id="KW-0804">Transcription</keyword>
<evidence type="ECO:0000256" key="7">
    <source>
        <dbReference type="SAM" id="MobiDB-lite"/>
    </source>
</evidence>
<accession>A0AAV3NQS2</accession>
<keyword evidence="11" id="KW-1185">Reference proteome</keyword>
<dbReference type="SMART" id="SM00717">
    <property type="entry name" value="SANT"/>
    <property type="match status" value="2"/>
</dbReference>
<evidence type="ECO:0000256" key="2">
    <source>
        <dbReference type="ARBA" id="ARBA00022737"/>
    </source>
</evidence>
<reference evidence="10 11" key="1">
    <citation type="submission" date="2024-01" db="EMBL/GenBank/DDBJ databases">
        <title>The complete chloroplast genome sequence of Lithospermum erythrorhizon: insights into the phylogenetic relationship among Boraginaceae species and the maternal lineages of purple gromwells.</title>
        <authorList>
            <person name="Okada T."/>
            <person name="Watanabe K."/>
        </authorList>
    </citation>
    <scope>NUCLEOTIDE SEQUENCE [LARGE SCALE GENOMIC DNA]</scope>
</reference>
<dbReference type="PROSITE" id="PS51294">
    <property type="entry name" value="HTH_MYB"/>
    <property type="match status" value="2"/>
</dbReference>
<keyword evidence="2" id="KW-0677">Repeat</keyword>
<dbReference type="PANTHER" id="PTHR47996">
    <property type="entry name" value="TRANSCRIPTION FACTOR DUO1"/>
    <property type="match status" value="1"/>
</dbReference>
<sequence>MDKNEELKKGPWKIDEDEVLIEHVRRNGPRDWSSIRSNGLLQRTGKSCRLRWVNKLRPNLKSGVKFSAEEEKTVIDLQAKFGNKWAKISTYLQGRTDNDVKNFWSSRKKRLQRIQQTIAPKSNSQKRNKQITSLHDVSPSEASMLSSSRKEEPLSKSLLRSSSYNHKAAIVNPEAALNFERKMFPHDLCPMSTSIKSDPSFISHQIPQFEPDFGMLLEGQEFIPRLGDSSFLDIFQQTTSELTDLQRSNASLIFPPERSSRVAGYEEIDDPLTPDSFIDDLPLDIFDQIESLPSPSQW</sequence>
<dbReference type="InterPro" id="IPR017930">
    <property type="entry name" value="Myb_dom"/>
</dbReference>
<feature type="region of interest" description="Disordered" evidence="7">
    <location>
        <begin position="119"/>
        <end position="152"/>
    </location>
</feature>
<feature type="domain" description="HTH myb-type" evidence="9">
    <location>
        <begin position="4"/>
        <end position="60"/>
    </location>
</feature>
<dbReference type="GO" id="GO:0003677">
    <property type="term" value="F:DNA binding"/>
    <property type="evidence" value="ECO:0007669"/>
    <property type="project" value="UniProtKB-KW"/>
</dbReference>
<feature type="domain" description="HTH myb-type" evidence="9">
    <location>
        <begin position="61"/>
        <end position="112"/>
    </location>
</feature>
<dbReference type="FunFam" id="1.10.10.60:FF:000060">
    <property type="entry name" value="MYB transcription factor"/>
    <property type="match status" value="1"/>
</dbReference>
<evidence type="ECO:0000259" key="8">
    <source>
        <dbReference type="PROSITE" id="PS50090"/>
    </source>
</evidence>
<dbReference type="CDD" id="cd00167">
    <property type="entry name" value="SANT"/>
    <property type="match status" value="2"/>
</dbReference>
<comment type="caution">
    <text evidence="10">The sequence shown here is derived from an EMBL/GenBank/DDBJ whole genome shotgun (WGS) entry which is preliminary data.</text>
</comment>
<keyword evidence="6" id="KW-0539">Nucleus</keyword>
<evidence type="ECO:0000313" key="10">
    <source>
        <dbReference type="EMBL" id="GAA0140390.1"/>
    </source>
</evidence>
<dbReference type="Pfam" id="PF00249">
    <property type="entry name" value="Myb_DNA-binding"/>
    <property type="match status" value="2"/>
</dbReference>
<feature type="compositionally biased region" description="Polar residues" evidence="7">
    <location>
        <begin position="130"/>
        <end position="147"/>
    </location>
</feature>
<gene>
    <name evidence="10" type="ORF">LIER_42617</name>
</gene>
<protein>
    <submittedName>
        <fullName evidence="10">DNA-binding transcription factor</fullName>
    </submittedName>
</protein>
<dbReference type="PANTHER" id="PTHR47996:SF3">
    <property type="entry name" value="TRANSCRIPTION FACTOR DUO1"/>
    <property type="match status" value="1"/>
</dbReference>
<dbReference type="PROSITE" id="PS50090">
    <property type="entry name" value="MYB_LIKE"/>
    <property type="match status" value="2"/>
</dbReference>
<keyword evidence="3" id="KW-0805">Transcription regulation</keyword>
<comment type="subcellular location">
    <subcellularLocation>
        <location evidence="1">Nucleus</location>
    </subcellularLocation>
</comment>
<dbReference type="InterPro" id="IPR001005">
    <property type="entry name" value="SANT/Myb"/>
</dbReference>
<dbReference type="InterPro" id="IPR053106">
    <property type="entry name" value="Plant_Male-Germline_Reg_TFs"/>
</dbReference>
<dbReference type="Proteomes" id="UP001454036">
    <property type="component" value="Unassembled WGS sequence"/>
</dbReference>
<evidence type="ECO:0000256" key="6">
    <source>
        <dbReference type="ARBA" id="ARBA00023242"/>
    </source>
</evidence>
<feature type="domain" description="Myb-like" evidence="8">
    <location>
        <begin position="4"/>
        <end position="56"/>
    </location>
</feature>
<organism evidence="10 11">
    <name type="scientific">Lithospermum erythrorhizon</name>
    <name type="common">Purple gromwell</name>
    <name type="synonym">Lithospermum officinale var. erythrorhizon</name>
    <dbReference type="NCBI Taxonomy" id="34254"/>
    <lineage>
        <taxon>Eukaryota</taxon>
        <taxon>Viridiplantae</taxon>
        <taxon>Streptophyta</taxon>
        <taxon>Embryophyta</taxon>
        <taxon>Tracheophyta</taxon>
        <taxon>Spermatophyta</taxon>
        <taxon>Magnoliopsida</taxon>
        <taxon>eudicotyledons</taxon>
        <taxon>Gunneridae</taxon>
        <taxon>Pentapetalae</taxon>
        <taxon>asterids</taxon>
        <taxon>lamiids</taxon>
        <taxon>Boraginales</taxon>
        <taxon>Boraginaceae</taxon>
        <taxon>Boraginoideae</taxon>
        <taxon>Lithospermeae</taxon>
        <taxon>Lithospermum</taxon>
    </lineage>
</organism>
<dbReference type="InterPro" id="IPR009057">
    <property type="entry name" value="Homeodomain-like_sf"/>
</dbReference>